<dbReference type="Proteomes" id="UP000244928">
    <property type="component" value="Chromosome"/>
</dbReference>
<keyword evidence="5" id="KW-1185">Reference proteome</keyword>
<organism evidence="4 5">
    <name type="scientific">Dietzia lutea</name>
    <dbReference type="NCBI Taxonomy" id="546160"/>
    <lineage>
        <taxon>Bacteria</taxon>
        <taxon>Bacillati</taxon>
        <taxon>Actinomycetota</taxon>
        <taxon>Actinomycetes</taxon>
        <taxon>Mycobacteriales</taxon>
        <taxon>Dietziaceae</taxon>
        <taxon>Dietzia</taxon>
    </lineage>
</organism>
<evidence type="ECO:0000313" key="4">
    <source>
        <dbReference type="EMBL" id="AWH91235.1"/>
    </source>
</evidence>
<dbReference type="InterPro" id="IPR009078">
    <property type="entry name" value="Ferritin-like_SF"/>
</dbReference>
<dbReference type="PIRSF" id="PIRSF005900">
    <property type="entry name" value="Dps"/>
    <property type="match status" value="1"/>
</dbReference>
<reference evidence="4 5" key="1">
    <citation type="submission" date="2016-04" db="EMBL/GenBank/DDBJ databases">
        <title>Complete genome sequence of Dietzia lutea YIM 80766T, a strain isolated from desert soil in Egypt.</title>
        <authorList>
            <person name="Zhao J."/>
            <person name="Hu B."/>
            <person name="Geng S."/>
            <person name="Nie Y."/>
            <person name="Tang Y."/>
        </authorList>
    </citation>
    <scope>NUCLEOTIDE SEQUENCE [LARGE SCALE GENOMIC DNA]</scope>
    <source>
        <strain evidence="4 5">YIM 80766</strain>
    </source>
</reference>
<comment type="similarity">
    <text evidence="1 2">Belongs to the Dps family.</text>
</comment>
<dbReference type="EMBL" id="CP015449">
    <property type="protein sequence ID" value="AWH91235.1"/>
    <property type="molecule type" value="Genomic_DNA"/>
</dbReference>
<dbReference type="InterPro" id="IPR012347">
    <property type="entry name" value="Ferritin-like"/>
</dbReference>
<name>A0A2S1R4P2_9ACTN</name>
<evidence type="ECO:0000313" key="5">
    <source>
        <dbReference type="Proteomes" id="UP000244928"/>
    </source>
</evidence>
<dbReference type="AlphaFoldDB" id="A0A2S1R4P2"/>
<dbReference type="InterPro" id="IPR008331">
    <property type="entry name" value="Ferritin_DPS_dom"/>
</dbReference>
<dbReference type="InterPro" id="IPR002177">
    <property type="entry name" value="DPS_DNA-bd"/>
</dbReference>
<proteinExistence type="inferred from homology"/>
<dbReference type="Pfam" id="PF00210">
    <property type="entry name" value="Ferritin"/>
    <property type="match status" value="1"/>
</dbReference>
<evidence type="ECO:0000256" key="1">
    <source>
        <dbReference type="ARBA" id="ARBA00009497"/>
    </source>
</evidence>
<evidence type="ECO:0000259" key="3">
    <source>
        <dbReference type="Pfam" id="PF00210"/>
    </source>
</evidence>
<dbReference type="RefSeq" id="WP_070722339.1">
    <property type="nucleotide sequence ID" value="NZ_CP015449.1"/>
</dbReference>
<accession>A0A2S1R4P2</accession>
<dbReference type="Gene3D" id="1.20.1260.10">
    <property type="match status" value="1"/>
</dbReference>
<dbReference type="PANTHER" id="PTHR42932:SF2">
    <property type="entry name" value="DNA PROTECTION DURING STARVATION PROTEIN 1"/>
    <property type="match status" value="1"/>
</dbReference>
<feature type="domain" description="Ferritin/DPS" evidence="3">
    <location>
        <begin position="24"/>
        <end position="159"/>
    </location>
</feature>
<dbReference type="KEGG" id="dlu:A6035_02580"/>
<gene>
    <name evidence="4" type="ORF">A6035_02580</name>
</gene>
<sequence length="161" mass="17275">MMAADSNGLFTSFVPAEAQEAVTNALQESLVDLIDLSLVAKQAHWSVVGPRFRSIHLALDEVVTDARAFVDEVAERATAVGVSPDGRSATVAANSALDEVSAEFTSDDKVVLVMTEALEAAIKRLRSNIGKVGDDPVTEDLLIGISARLEQLHWMWQAQSV</sequence>
<evidence type="ECO:0000256" key="2">
    <source>
        <dbReference type="RuleBase" id="RU003875"/>
    </source>
</evidence>
<dbReference type="CDD" id="cd01043">
    <property type="entry name" value="DPS"/>
    <property type="match status" value="1"/>
</dbReference>
<dbReference type="PANTHER" id="PTHR42932">
    <property type="entry name" value="GENERAL STRESS PROTEIN 20U"/>
    <property type="match status" value="1"/>
</dbReference>
<dbReference type="SUPFAM" id="SSF47240">
    <property type="entry name" value="Ferritin-like"/>
    <property type="match status" value="1"/>
</dbReference>
<dbReference type="PRINTS" id="PR01346">
    <property type="entry name" value="HELNAPAPROT"/>
</dbReference>
<protein>
    <submittedName>
        <fullName evidence="4">DNA starvation/stationary phase protection protein</fullName>
    </submittedName>
</protein>
<dbReference type="GO" id="GO:0008199">
    <property type="term" value="F:ferric iron binding"/>
    <property type="evidence" value="ECO:0007669"/>
    <property type="project" value="InterPro"/>
</dbReference>